<sequence>MRLTRVKAATAAVLAAVMLAGATALTACVPASPPPTPTAEATPEALSGGGSGSAPAVIPACDAVNPAAQAEQTKFLTSYGRERITAQFGETDRALFNEFASPSALTAVKSVTQERNCNWVIYLDSVYLYQLTAELPQSAMAPLIADLRTSDFTESTRGPATVFTQAIQTGDMRGTMGISHSFVGDMWIVLIENSASSYEQSAVDAILAANPSLQRTATTSCVEHTARPAVTSAVAEIEARGGDAGRWDVERAITLAAATFDACMPLSWALLPTVGSVGPAPTPILFFHYGDFVGTDADRGLGVDVQVSRLSKYSLNAEYRWQQRGELTASGQATSTYTWDVTTKSILREGELPPET</sequence>
<keyword evidence="3" id="KW-0472">Membrane</keyword>
<evidence type="ECO:0000256" key="3">
    <source>
        <dbReference type="ARBA" id="ARBA00023136"/>
    </source>
</evidence>
<accession>A0A852RE98</accession>
<dbReference type="Proteomes" id="UP000586095">
    <property type="component" value="Unassembled WGS sequence"/>
</dbReference>
<evidence type="ECO:0000256" key="1">
    <source>
        <dbReference type="ARBA" id="ARBA00022475"/>
    </source>
</evidence>
<proteinExistence type="predicted"/>
<keyword evidence="4" id="KW-0564">Palmitate</keyword>
<evidence type="ECO:0000313" key="7">
    <source>
        <dbReference type="EMBL" id="NYD27696.1"/>
    </source>
</evidence>
<name>A0A852RE98_9MICO</name>
<keyword evidence="8" id="KW-1185">Reference proteome</keyword>
<dbReference type="PROSITE" id="PS51257">
    <property type="entry name" value="PROKAR_LIPOPROTEIN"/>
    <property type="match status" value="1"/>
</dbReference>
<gene>
    <name evidence="7" type="ORF">BJ960_002499</name>
</gene>
<keyword evidence="1" id="KW-1003">Cell membrane</keyword>
<evidence type="ECO:0008006" key="9">
    <source>
        <dbReference type="Google" id="ProtNLM"/>
    </source>
</evidence>
<feature type="signal peptide" evidence="6">
    <location>
        <begin position="1"/>
        <end position="26"/>
    </location>
</feature>
<dbReference type="Pfam" id="PF14041">
    <property type="entry name" value="Lipoprotein_21"/>
    <property type="match status" value="1"/>
</dbReference>
<protein>
    <recommendedName>
        <fullName evidence="9">LppP/LprE lipoprotein</fullName>
    </recommendedName>
</protein>
<evidence type="ECO:0000313" key="8">
    <source>
        <dbReference type="Proteomes" id="UP000586095"/>
    </source>
</evidence>
<evidence type="ECO:0000256" key="5">
    <source>
        <dbReference type="ARBA" id="ARBA00023288"/>
    </source>
</evidence>
<dbReference type="AlphaFoldDB" id="A0A852RE98"/>
<comment type="caution">
    <text evidence="7">The sequence shown here is derived from an EMBL/GenBank/DDBJ whole genome shotgun (WGS) entry which is preliminary data.</text>
</comment>
<keyword evidence="5" id="KW-0449">Lipoprotein</keyword>
<evidence type="ECO:0000256" key="6">
    <source>
        <dbReference type="SAM" id="SignalP"/>
    </source>
</evidence>
<reference evidence="7 8" key="1">
    <citation type="submission" date="2020-07" db="EMBL/GenBank/DDBJ databases">
        <title>Sequencing the genomes of 1000 actinobacteria strains.</title>
        <authorList>
            <person name="Klenk H.-P."/>
        </authorList>
    </citation>
    <scope>NUCLEOTIDE SEQUENCE [LARGE SCALE GENOMIC DNA]</scope>
    <source>
        <strain evidence="7 8">DSM 17380</strain>
    </source>
</reference>
<dbReference type="EMBL" id="JACCBD010000001">
    <property type="protein sequence ID" value="NYD27696.1"/>
    <property type="molecule type" value="Genomic_DNA"/>
</dbReference>
<keyword evidence="2 6" id="KW-0732">Signal</keyword>
<evidence type="ECO:0000256" key="4">
    <source>
        <dbReference type="ARBA" id="ARBA00023139"/>
    </source>
</evidence>
<evidence type="ECO:0000256" key="2">
    <source>
        <dbReference type="ARBA" id="ARBA00022729"/>
    </source>
</evidence>
<organism evidence="7 8">
    <name type="scientific">Leucobacter aridicollis</name>
    <dbReference type="NCBI Taxonomy" id="283878"/>
    <lineage>
        <taxon>Bacteria</taxon>
        <taxon>Bacillati</taxon>
        <taxon>Actinomycetota</taxon>
        <taxon>Actinomycetes</taxon>
        <taxon>Micrococcales</taxon>
        <taxon>Microbacteriaceae</taxon>
        <taxon>Leucobacter</taxon>
    </lineage>
</organism>
<dbReference type="RefSeq" id="WP_185987536.1">
    <property type="nucleotide sequence ID" value="NZ_BAAALZ010000001.1"/>
</dbReference>
<feature type="chain" id="PRO_5038907435" description="LppP/LprE lipoprotein" evidence="6">
    <location>
        <begin position="27"/>
        <end position="356"/>
    </location>
</feature>
<dbReference type="InterPro" id="IPR025971">
    <property type="entry name" value="LppP/LprE"/>
</dbReference>